<dbReference type="SUPFAM" id="SSF52096">
    <property type="entry name" value="ClpP/crotonase"/>
    <property type="match status" value="2"/>
</dbReference>
<dbReference type="FunFam" id="3.90.226.10:FF:000004">
    <property type="entry name" value="Methylcrotonoyl-CoA carboxylase beta chain"/>
    <property type="match status" value="1"/>
</dbReference>
<proteinExistence type="predicted"/>
<dbReference type="AlphaFoldDB" id="A0A2N4U951"/>
<dbReference type="InterPro" id="IPR011763">
    <property type="entry name" value="COA_CT_C"/>
</dbReference>
<dbReference type="Gene3D" id="3.90.226.10">
    <property type="entry name" value="2-enoyl-CoA Hydratase, Chain A, domain 1"/>
    <property type="match status" value="2"/>
</dbReference>
<dbReference type="PANTHER" id="PTHR22855:SF13">
    <property type="entry name" value="METHYLCROTONOYL-COA CARBOXYLASE BETA CHAIN, MITOCHONDRIAL"/>
    <property type="match status" value="1"/>
</dbReference>
<dbReference type="GO" id="GO:0006552">
    <property type="term" value="P:L-leucine catabolic process"/>
    <property type="evidence" value="ECO:0007669"/>
    <property type="project" value="TreeGrafter"/>
</dbReference>
<protein>
    <submittedName>
        <fullName evidence="3">Methylcrotonoyl-CoA carboxylase</fullName>
    </submittedName>
</protein>
<accession>A0A2N4U951</accession>
<reference evidence="3 4" key="1">
    <citation type="submission" date="2017-10" db="EMBL/GenBank/DDBJ databases">
        <title>Two draft genome sequences of Pusillimonas sp. strains isolated from a nitrate- and radionuclide-contaminated groundwater in Russia.</title>
        <authorList>
            <person name="Grouzdev D.S."/>
            <person name="Tourova T.P."/>
            <person name="Goeva M.A."/>
            <person name="Babich T.L."/>
            <person name="Sokolova D.S."/>
            <person name="Abdullin R."/>
            <person name="Poltaraus A.B."/>
            <person name="Toshchakov S.V."/>
            <person name="Nazina T.N."/>
        </authorList>
    </citation>
    <scope>NUCLEOTIDE SEQUENCE [LARGE SCALE GENOMIC DNA]</scope>
    <source>
        <strain evidence="3 4">JR1/69-3-13</strain>
    </source>
</reference>
<dbReference type="GO" id="GO:0004485">
    <property type="term" value="F:methylcrotonoyl-CoA carboxylase activity"/>
    <property type="evidence" value="ECO:0007669"/>
    <property type="project" value="TreeGrafter"/>
</dbReference>
<feature type="domain" description="CoA carboxyltransferase N-terminal" evidence="1">
    <location>
        <begin position="22"/>
        <end position="278"/>
    </location>
</feature>
<dbReference type="PROSITE" id="PS50980">
    <property type="entry name" value="COA_CT_NTER"/>
    <property type="match status" value="1"/>
</dbReference>
<dbReference type="Proteomes" id="UP000234190">
    <property type="component" value="Unassembled WGS sequence"/>
</dbReference>
<dbReference type="OrthoDB" id="9803706at2"/>
<dbReference type="EMBL" id="PDNW01000001">
    <property type="protein sequence ID" value="PLC51541.1"/>
    <property type="molecule type" value="Genomic_DNA"/>
</dbReference>
<dbReference type="InterPro" id="IPR029045">
    <property type="entry name" value="ClpP/crotonase-like_dom_sf"/>
</dbReference>
<dbReference type="Pfam" id="PF01039">
    <property type="entry name" value="Carboxyl_trans"/>
    <property type="match status" value="1"/>
</dbReference>
<evidence type="ECO:0000259" key="2">
    <source>
        <dbReference type="PROSITE" id="PS50989"/>
    </source>
</evidence>
<sequence length="534" mass="57438">MAILHSMLRNAGGDFDRNVAAYEDWREQVKAAQRPSVLGGGGKYAKTHVERNKLMPRERINELLDPGTPFQEVGQLAGHGLYEDEVPSGGLIVGVGMVEGRPCMVMANDATVKGGTYYPITIKKQIRAQAIARENGLPCIYLVDSGGAFLPLQEEIFPDEHHFGRIFRNIAEMSSLGIKQIAAVMGSCTAGGAYIPAMCDETVIINGNGTIFLGGPQLVQAATGVVVDAETLGGADVHTRLSGVADHFADDDSHALSIIREIVARPGPKSFRPPPKTPLSPLYDPAELPGLIPANPKQPIPAREILARLMDGSELNLYRERYGPTLICGTGAIEGYPVGVLINDGPLFSESAQKAANFIELCTQSDIPLLFLHNVSGFMVGPEYEHGGIAKDGAKMVNAVSTSRVPKFSVIIGGSYGAGNFAMCGRAFGPRFMAMWPNARTSVMGGEQAATVLALVRKDQLARQGKEFTVEEVEAFKQPIRDHYASHSTPVYAASRLWVDSVIDPVNTRQWLALGLALAHNGPSESTRFGVFRM</sequence>
<dbReference type="RefSeq" id="WP_102072031.1">
    <property type="nucleotide sequence ID" value="NZ_PDNW01000001.1"/>
</dbReference>
<dbReference type="InterPro" id="IPR045190">
    <property type="entry name" value="MCCB/AccD1-like"/>
</dbReference>
<organism evidence="3 4">
    <name type="scientific">Pollutimonas subterranea</name>
    <dbReference type="NCBI Taxonomy" id="2045210"/>
    <lineage>
        <taxon>Bacteria</taxon>
        <taxon>Pseudomonadati</taxon>
        <taxon>Pseudomonadota</taxon>
        <taxon>Betaproteobacteria</taxon>
        <taxon>Burkholderiales</taxon>
        <taxon>Alcaligenaceae</taxon>
        <taxon>Pollutimonas</taxon>
    </lineage>
</organism>
<evidence type="ECO:0000313" key="3">
    <source>
        <dbReference type="EMBL" id="PLC51541.1"/>
    </source>
</evidence>
<evidence type="ECO:0000313" key="4">
    <source>
        <dbReference type="Proteomes" id="UP000234190"/>
    </source>
</evidence>
<name>A0A2N4U951_9BURK</name>
<dbReference type="InterPro" id="IPR011762">
    <property type="entry name" value="COA_CT_N"/>
</dbReference>
<dbReference type="PROSITE" id="PS50989">
    <property type="entry name" value="COA_CT_CTER"/>
    <property type="match status" value="1"/>
</dbReference>
<comment type="caution">
    <text evidence="3">The sequence shown here is derived from an EMBL/GenBank/DDBJ whole genome shotgun (WGS) entry which is preliminary data.</text>
</comment>
<dbReference type="FunFam" id="3.90.226.10:FF:000046">
    <property type="entry name" value="Geranyl-CoA carboxylase beta subunit"/>
    <property type="match status" value="1"/>
</dbReference>
<dbReference type="InterPro" id="IPR034733">
    <property type="entry name" value="AcCoA_carboxyl_beta"/>
</dbReference>
<keyword evidence="4" id="KW-1185">Reference proteome</keyword>
<dbReference type="GO" id="GO:1905202">
    <property type="term" value="C:methylcrotonoyl-CoA carboxylase complex"/>
    <property type="evidence" value="ECO:0007669"/>
    <property type="project" value="TreeGrafter"/>
</dbReference>
<feature type="domain" description="CoA carboxyltransferase C-terminal" evidence="2">
    <location>
        <begin position="274"/>
        <end position="520"/>
    </location>
</feature>
<gene>
    <name evidence="3" type="ORF">CR159_00425</name>
</gene>
<evidence type="ECO:0000259" key="1">
    <source>
        <dbReference type="PROSITE" id="PS50980"/>
    </source>
</evidence>
<dbReference type="PANTHER" id="PTHR22855">
    <property type="entry name" value="ACETYL, PROPIONYL, PYRUVATE, AND GLUTACONYL CARBOXYLASE-RELATED"/>
    <property type="match status" value="1"/>
</dbReference>